<comment type="caution">
    <text evidence="8">The sequence shown here is derived from an EMBL/GenBank/DDBJ whole genome shotgun (WGS) entry which is preliminary data.</text>
</comment>
<keyword evidence="3 6" id="KW-0472">Membrane</keyword>
<comment type="subcellular location">
    <subcellularLocation>
        <location evidence="1">Membrane</location>
    </subcellularLocation>
</comment>
<feature type="transmembrane region" description="Helical" evidence="6">
    <location>
        <begin position="29"/>
        <end position="47"/>
    </location>
</feature>
<feature type="region of interest" description="Disordered" evidence="5">
    <location>
        <begin position="401"/>
        <end position="443"/>
    </location>
</feature>
<dbReference type="PANTHER" id="PTHR48261:SF6">
    <property type="entry name" value="GLYCOSYLTRANSFERASE FAMILY PROTEIN"/>
    <property type="match status" value="1"/>
</dbReference>
<name>A0A1Z5KTE6_FISSO</name>
<dbReference type="EMBL" id="BDSP01000289">
    <property type="protein sequence ID" value="GAX29352.1"/>
    <property type="molecule type" value="Genomic_DNA"/>
</dbReference>
<evidence type="ECO:0000256" key="6">
    <source>
        <dbReference type="SAM" id="Phobius"/>
    </source>
</evidence>
<evidence type="ECO:0000256" key="1">
    <source>
        <dbReference type="ARBA" id="ARBA00004370"/>
    </source>
</evidence>
<keyword evidence="9" id="KW-1185">Reference proteome</keyword>
<dbReference type="InParanoid" id="A0A1Z5KTE6"/>
<accession>A0A1Z5KTE6</accession>
<evidence type="ECO:0000259" key="7">
    <source>
        <dbReference type="Pfam" id="PF09258"/>
    </source>
</evidence>
<keyword evidence="4" id="KW-1015">Disulfide bond</keyword>
<evidence type="ECO:0000256" key="2">
    <source>
        <dbReference type="ARBA" id="ARBA00022679"/>
    </source>
</evidence>
<dbReference type="InterPro" id="IPR004263">
    <property type="entry name" value="Exostosin"/>
</dbReference>
<organism evidence="8 9">
    <name type="scientific">Fistulifera solaris</name>
    <name type="common">Oleaginous diatom</name>
    <dbReference type="NCBI Taxonomy" id="1519565"/>
    <lineage>
        <taxon>Eukaryota</taxon>
        <taxon>Sar</taxon>
        <taxon>Stramenopiles</taxon>
        <taxon>Ochrophyta</taxon>
        <taxon>Bacillariophyta</taxon>
        <taxon>Bacillariophyceae</taxon>
        <taxon>Bacillariophycidae</taxon>
        <taxon>Naviculales</taxon>
        <taxon>Naviculaceae</taxon>
        <taxon>Fistulifera</taxon>
    </lineage>
</organism>
<protein>
    <recommendedName>
        <fullName evidence="7">Glycosyl transferase 64 domain-containing protein</fullName>
    </recommendedName>
</protein>
<keyword evidence="2" id="KW-0808">Transferase</keyword>
<evidence type="ECO:0000256" key="5">
    <source>
        <dbReference type="SAM" id="MobiDB-lite"/>
    </source>
</evidence>
<dbReference type="AlphaFoldDB" id="A0A1Z5KTE6"/>
<dbReference type="PANTHER" id="PTHR48261">
    <property type="entry name" value="ACETYLGLUCOSAMINYLTRANSFERASE"/>
    <property type="match status" value="1"/>
</dbReference>
<dbReference type="GO" id="GO:0016020">
    <property type="term" value="C:membrane"/>
    <property type="evidence" value="ECO:0007669"/>
    <property type="project" value="UniProtKB-SubCell"/>
</dbReference>
<feature type="domain" description="Glycosyl transferase 64" evidence="7">
    <location>
        <begin position="183"/>
        <end position="398"/>
    </location>
</feature>
<proteinExistence type="predicted"/>
<dbReference type="GO" id="GO:0016757">
    <property type="term" value="F:glycosyltransferase activity"/>
    <property type="evidence" value="ECO:0007669"/>
    <property type="project" value="InterPro"/>
</dbReference>
<keyword evidence="6" id="KW-1133">Transmembrane helix</keyword>
<sequence length="550" mass="63076">MSLPQQQSRVSLKSTQKDGSKKSIFRIQYFLQCFIITALGWFTILFYSHSSIIRLSEEHGVNEQRAILPHKRIIERTSFWDSAWDEVVLRARAHKSYCQHADADFHGFDHHYEMLFGKENQTLATLPPFGIIDAIADYKKGNHNDDIQWQCRMPPETECQESQLTVIFMAYNPDRLGITLNQIKKLTNREAFRGLVKECVVVWNGPRSVDESSEGKQLLEFAKDPANSLRIVYPLKMGFPNDLMNRYHPDVVKVTTKAILYYDDDGPFYSYKAIESGFELWKRNARAQIGAMSRKIDYSPRQQEERQRLDPEPNDKHFISHCDNLQDKVEYNFRFFANYDANMVLPSGSMLHSNYLCFLWHPALKEIRQFVLAHPVHPDDITVSTVVSHLAARAPKVYSRRLNPDDGTVKRRGGRRLEETDPDEKAAEKEEENEEEERLMTGESEKQVVQLENHGIGGGPAHEKGGIGGICWDCGSGMSEKKQIWADLRSQAINSLIKYFGSINSGSIGWCEGTEFYDPGKEDGHCKPTMARIGWLPWMKEDGSPKETCP</sequence>
<dbReference type="Pfam" id="PF09258">
    <property type="entry name" value="Glyco_transf_64"/>
    <property type="match status" value="1"/>
</dbReference>
<keyword evidence="6" id="KW-0812">Transmembrane</keyword>
<dbReference type="Gene3D" id="3.90.550.10">
    <property type="entry name" value="Spore Coat Polysaccharide Biosynthesis Protein SpsA, Chain A"/>
    <property type="match status" value="1"/>
</dbReference>
<dbReference type="InterPro" id="IPR015338">
    <property type="entry name" value="GT64_dom"/>
</dbReference>
<evidence type="ECO:0000313" key="9">
    <source>
        <dbReference type="Proteomes" id="UP000198406"/>
    </source>
</evidence>
<feature type="compositionally biased region" description="Basic and acidic residues" evidence="5">
    <location>
        <begin position="402"/>
        <end position="428"/>
    </location>
</feature>
<evidence type="ECO:0000313" key="8">
    <source>
        <dbReference type="EMBL" id="GAX29352.1"/>
    </source>
</evidence>
<reference evidence="8 9" key="1">
    <citation type="journal article" date="2015" name="Plant Cell">
        <title>Oil accumulation by the oleaginous diatom Fistulifera solaris as revealed by the genome and transcriptome.</title>
        <authorList>
            <person name="Tanaka T."/>
            <person name="Maeda Y."/>
            <person name="Veluchamy A."/>
            <person name="Tanaka M."/>
            <person name="Abida H."/>
            <person name="Marechal E."/>
            <person name="Bowler C."/>
            <person name="Muto M."/>
            <person name="Sunaga Y."/>
            <person name="Tanaka M."/>
            <person name="Yoshino T."/>
            <person name="Taniguchi T."/>
            <person name="Fukuda Y."/>
            <person name="Nemoto M."/>
            <person name="Matsumoto M."/>
            <person name="Wong P.S."/>
            <person name="Aburatani S."/>
            <person name="Fujibuchi W."/>
        </authorList>
    </citation>
    <scope>NUCLEOTIDE SEQUENCE [LARGE SCALE GENOMIC DNA]</scope>
    <source>
        <strain evidence="8 9">JPCC DA0580</strain>
    </source>
</reference>
<dbReference type="InterPro" id="IPR029044">
    <property type="entry name" value="Nucleotide-diphossugar_trans"/>
</dbReference>
<gene>
    <name evidence="8" type="ORF">FisN_16Hh213</name>
</gene>
<evidence type="ECO:0000256" key="3">
    <source>
        <dbReference type="ARBA" id="ARBA00023136"/>
    </source>
</evidence>
<dbReference type="OrthoDB" id="42119at2759"/>
<dbReference type="Proteomes" id="UP000198406">
    <property type="component" value="Unassembled WGS sequence"/>
</dbReference>
<evidence type="ECO:0000256" key="4">
    <source>
        <dbReference type="ARBA" id="ARBA00023157"/>
    </source>
</evidence>